<dbReference type="Proteomes" id="UP000245634">
    <property type="component" value="Unassembled WGS sequence"/>
</dbReference>
<dbReference type="AlphaFoldDB" id="A0A316D8T3"/>
<comment type="caution">
    <text evidence="2">The sequence shown here is derived from an EMBL/GenBank/DDBJ whole genome shotgun (WGS) entry which is preliminary data.</text>
</comment>
<organism evidence="2 3">
    <name type="scientific">Tumebacillus permanentifrigoris</name>
    <dbReference type="NCBI Taxonomy" id="378543"/>
    <lineage>
        <taxon>Bacteria</taxon>
        <taxon>Bacillati</taxon>
        <taxon>Bacillota</taxon>
        <taxon>Bacilli</taxon>
        <taxon>Bacillales</taxon>
        <taxon>Alicyclobacillaceae</taxon>
        <taxon>Tumebacillus</taxon>
    </lineage>
</organism>
<sequence>MRTSWKAAVLVSVCVLGSGCNTTGTPSTAATEDMPSTRLATPTANPELAAAHEINGIPILEQGPELPTGCEATSLTMLLQSQGVHVDKTAVVERLPILAQPEYVEDEVLVGDDPNRGFLGDPYSEDGFGVFHKPIADLLNSFLPDHALDLSGSEFEELLRAVADDRPVVTWISMDLSEVSTAYVWTTSDGTEIEWKVPEHCVLLTGYDDTSVTVHDPFTGQVVQYDRSRFQTVWEAMGKQGVTVRAKYS</sequence>
<dbReference type="EMBL" id="QGGL01000011">
    <property type="protein sequence ID" value="PWK11210.1"/>
    <property type="molecule type" value="Genomic_DNA"/>
</dbReference>
<dbReference type="Pfam" id="PF13529">
    <property type="entry name" value="Peptidase_C39_2"/>
    <property type="match status" value="1"/>
</dbReference>
<dbReference type="PANTHER" id="PTHR37806:SF1">
    <property type="entry name" value="PEPTIDASE C39-LIKE DOMAIN-CONTAINING PROTEIN"/>
    <property type="match status" value="1"/>
</dbReference>
<protein>
    <submittedName>
        <fullName evidence="2">Uncharacterized protein YvpB</fullName>
    </submittedName>
</protein>
<accession>A0A316D8T3</accession>
<feature type="domain" description="Peptidase C39-like" evidence="1">
    <location>
        <begin position="56"/>
        <end position="217"/>
    </location>
</feature>
<dbReference type="PROSITE" id="PS51257">
    <property type="entry name" value="PROKAR_LIPOPROTEIN"/>
    <property type="match status" value="1"/>
</dbReference>
<dbReference type="InterPro" id="IPR039564">
    <property type="entry name" value="Peptidase_C39-like"/>
</dbReference>
<keyword evidence="3" id="KW-1185">Reference proteome</keyword>
<evidence type="ECO:0000313" key="3">
    <source>
        <dbReference type="Proteomes" id="UP000245634"/>
    </source>
</evidence>
<dbReference type="Gene3D" id="3.90.70.10">
    <property type="entry name" value="Cysteine proteinases"/>
    <property type="match status" value="1"/>
</dbReference>
<proteinExistence type="predicted"/>
<dbReference type="OrthoDB" id="1164310at2"/>
<gene>
    <name evidence="2" type="ORF">C7459_1113</name>
</gene>
<dbReference type="PANTHER" id="PTHR37806">
    <property type="entry name" value="LMO0724 PROTEIN"/>
    <property type="match status" value="1"/>
</dbReference>
<name>A0A316D8T3_9BACL</name>
<evidence type="ECO:0000259" key="1">
    <source>
        <dbReference type="Pfam" id="PF13529"/>
    </source>
</evidence>
<evidence type="ECO:0000313" key="2">
    <source>
        <dbReference type="EMBL" id="PWK11210.1"/>
    </source>
</evidence>
<dbReference type="RefSeq" id="WP_109689777.1">
    <property type="nucleotide sequence ID" value="NZ_QGGL01000011.1"/>
</dbReference>
<reference evidence="2 3" key="1">
    <citation type="submission" date="2018-05" db="EMBL/GenBank/DDBJ databases">
        <title>Genomic Encyclopedia of Type Strains, Phase IV (KMG-IV): sequencing the most valuable type-strain genomes for metagenomic binning, comparative biology and taxonomic classification.</title>
        <authorList>
            <person name="Goeker M."/>
        </authorList>
    </citation>
    <scope>NUCLEOTIDE SEQUENCE [LARGE SCALE GENOMIC DNA]</scope>
    <source>
        <strain evidence="2 3">DSM 18773</strain>
    </source>
</reference>